<dbReference type="PROSITE" id="PS00356">
    <property type="entry name" value="HTH_LACI_1"/>
    <property type="match status" value="1"/>
</dbReference>
<proteinExistence type="predicted"/>
<evidence type="ECO:0000259" key="4">
    <source>
        <dbReference type="PROSITE" id="PS50932"/>
    </source>
</evidence>
<dbReference type="RefSeq" id="WP_034246007.1">
    <property type="nucleotide sequence ID" value="NZ_BJYK01000001.1"/>
</dbReference>
<dbReference type="Pfam" id="PF13377">
    <property type="entry name" value="Peripla_BP_3"/>
    <property type="match status" value="1"/>
</dbReference>
<evidence type="ECO:0000256" key="1">
    <source>
        <dbReference type="ARBA" id="ARBA00023015"/>
    </source>
</evidence>
<dbReference type="Gene3D" id="1.10.260.40">
    <property type="entry name" value="lambda repressor-like DNA-binding domains"/>
    <property type="match status" value="1"/>
</dbReference>
<dbReference type="SUPFAM" id="SSF47413">
    <property type="entry name" value="lambda repressor-like DNA-binding domains"/>
    <property type="match status" value="1"/>
</dbReference>
<organism evidence="5 6">
    <name type="scientific">Actinotalea fermentans</name>
    <dbReference type="NCBI Taxonomy" id="43671"/>
    <lineage>
        <taxon>Bacteria</taxon>
        <taxon>Bacillati</taxon>
        <taxon>Actinomycetota</taxon>
        <taxon>Actinomycetes</taxon>
        <taxon>Micrococcales</taxon>
        <taxon>Cellulomonadaceae</taxon>
        <taxon>Actinotalea</taxon>
    </lineage>
</organism>
<evidence type="ECO:0000256" key="3">
    <source>
        <dbReference type="ARBA" id="ARBA00023163"/>
    </source>
</evidence>
<dbReference type="GO" id="GO:0003700">
    <property type="term" value="F:DNA-binding transcription factor activity"/>
    <property type="evidence" value="ECO:0007669"/>
    <property type="project" value="TreeGrafter"/>
</dbReference>
<evidence type="ECO:0000256" key="2">
    <source>
        <dbReference type="ARBA" id="ARBA00023125"/>
    </source>
</evidence>
<dbReference type="GO" id="GO:0000976">
    <property type="term" value="F:transcription cis-regulatory region binding"/>
    <property type="evidence" value="ECO:0007669"/>
    <property type="project" value="TreeGrafter"/>
</dbReference>
<dbReference type="SUPFAM" id="SSF53822">
    <property type="entry name" value="Periplasmic binding protein-like I"/>
    <property type="match status" value="1"/>
</dbReference>
<dbReference type="Gene3D" id="3.40.50.2300">
    <property type="match status" value="2"/>
</dbReference>
<dbReference type="PANTHER" id="PTHR30146">
    <property type="entry name" value="LACI-RELATED TRANSCRIPTIONAL REPRESSOR"/>
    <property type="match status" value="1"/>
</dbReference>
<evidence type="ECO:0000313" key="6">
    <source>
        <dbReference type="Proteomes" id="UP000321484"/>
    </source>
</evidence>
<dbReference type="PANTHER" id="PTHR30146:SF109">
    <property type="entry name" value="HTH-TYPE TRANSCRIPTIONAL REGULATOR GALS"/>
    <property type="match status" value="1"/>
</dbReference>
<protein>
    <submittedName>
        <fullName evidence="5">LacI family transcriptional regulator</fullName>
    </submittedName>
</protein>
<dbReference type="InterPro" id="IPR028082">
    <property type="entry name" value="Peripla_BP_I"/>
</dbReference>
<dbReference type="SMART" id="SM00354">
    <property type="entry name" value="HTH_LACI"/>
    <property type="match status" value="1"/>
</dbReference>
<dbReference type="PROSITE" id="PS50932">
    <property type="entry name" value="HTH_LACI_2"/>
    <property type="match status" value="1"/>
</dbReference>
<name>A0A511YW45_9CELL</name>
<dbReference type="InterPro" id="IPR000843">
    <property type="entry name" value="HTH_LacI"/>
</dbReference>
<gene>
    <name evidence="5" type="ORF">AFE02nite_11550</name>
</gene>
<keyword evidence="6" id="KW-1185">Reference proteome</keyword>
<dbReference type="InterPro" id="IPR010982">
    <property type="entry name" value="Lambda_DNA-bd_dom_sf"/>
</dbReference>
<evidence type="ECO:0000313" key="5">
    <source>
        <dbReference type="EMBL" id="GEN79421.1"/>
    </source>
</evidence>
<dbReference type="AlphaFoldDB" id="A0A511YW45"/>
<dbReference type="Proteomes" id="UP000321484">
    <property type="component" value="Unassembled WGS sequence"/>
</dbReference>
<dbReference type="InterPro" id="IPR046335">
    <property type="entry name" value="LacI/GalR-like_sensor"/>
</dbReference>
<accession>A0A511YW45</accession>
<dbReference type="CDD" id="cd06267">
    <property type="entry name" value="PBP1_LacI_sugar_binding-like"/>
    <property type="match status" value="1"/>
</dbReference>
<reference evidence="5 6" key="1">
    <citation type="submission" date="2019-07" db="EMBL/GenBank/DDBJ databases">
        <title>Whole genome shotgun sequence of Actinotalea fermentans NBRC 105374.</title>
        <authorList>
            <person name="Hosoyama A."/>
            <person name="Uohara A."/>
            <person name="Ohji S."/>
            <person name="Ichikawa N."/>
        </authorList>
    </citation>
    <scope>NUCLEOTIDE SEQUENCE [LARGE SCALE GENOMIC DNA]</scope>
    <source>
        <strain evidence="5 6">NBRC 105374</strain>
    </source>
</reference>
<comment type="caution">
    <text evidence="5">The sequence shown here is derived from an EMBL/GenBank/DDBJ whole genome shotgun (WGS) entry which is preliminary data.</text>
</comment>
<dbReference type="EMBL" id="BJYK01000001">
    <property type="protein sequence ID" value="GEN79421.1"/>
    <property type="molecule type" value="Genomic_DNA"/>
</dbReference>
<keyword evidence="1" id="KW-0805">Transcription regulation</keyword>
<feature type="domain" description="HTH lacI-type" evidence="4">
    <location>
        <begin position="12"/>
        <end position="66"/>
    </location>
</feature>
<dbReference type="CDD" id="cd01392">
    <property type="entry name" value="HTH_LacI"/>
    <property type="match status" value="1"/>
</dbReference>
<keyword evidence="3" id="KW-0804">Transcription</keyword>
<dbReference type="Pfam" id="PF00356">
    <property type="entry name" value="LacI"/>
    <property type="match status" value="1"/>
</dbReference>
<dbReference type="PRINTS" id="PR00036">
    <property type="entry name" value="HTHLACI"/>
</dbReference>
<sequence length="340" mass="35830">MPALPPTPRRAATLEDVAAAAGVSRATASRVLNGVPTVRASAVDAVRRAAADLGYRPNPAARSLARGRHDSIALVLTERDLAELPHSFFAEPLRGATAAVTRRSLQMVLLLAGPDEAALRRYLDGSHVDGALVIVEAHSTNLPRLLRSSAVPVVYLGRPVEDPDSHSYVDVDNYGGARLATAELVQAGRRVIGTIAGPQDMGVAVDRLAGWRDVLAEHGLPAPTPVYGNFTADGGANAMARLLATRPDLDGVFVASDLMAMGALRVLAASGRRVPEDVAVIGYDDSILARTATPPMTSVRQPLEEMGELMVDVLLQLIADPAAGPVRRILPAQLARRESV</sequence>
<keyword evidence="2" id="KW-0238">DNA-binding</keyword>